<dbReference type="InterPro" id="IPR002034">
    <property type="entry name" value="AIPM/Hcit_synth_CS"/>
</dbReference>
<gene>
    <name evidence="6" type="ORF">MNBD_PLANCTO02-2011</name>
</gene>
<dbReference type="EMBL" id="UOGL01000026">
    <property type="protein sequence ID" value="VAX36000.1"/>
    <property type="molecule type" value="Genomic_DNA"/>
</dbReference>
<evidence type="ECO:0000313" key="6">
    <source>
        <dbReference type="EMBL" id="VAX36000.1"/>
    </source>
</evidence>
<evidence type="ECO:0000256" key="1">
    <source>
        <dbReference type="ARBA" id="ARBA00004743"/>
    </source>
</evidence>
<accession>A0A3B1DM41</accession>
<dbReference type="PROSITE" id="PS50991">
    <property type="entry name" value="PYR_CT"/>
    <property type="match status" value="1"/>
</dbReference>
<dbReference type="InterPro" id="IPR013785">
    <property type="entry name" value="Aldolase_TIM"/>
</dbReference>
<keyword evidence="3 6" id="KW-0808">Transferase</keyword>
<feature type="non-terminal residue" evidence="6">
    <location>
        <position position="438"/>
    </location>
</feature>
<dbReference type="PROSITE" id="PS00815">
    <property type="entry name" value="AIPM_HOMOCIT_SYNTH_1"/>
    <property type="match status" value="1"/>
</dbReference>
<protein>
    <recommendedName>
        <fullName evidence="2">(R)-citramalate synthase</fullName>
        <ecNumber evidence="4">2.3.3.21</ecNumber>
    </recommendedName>
</protein>
<organism evidence="6">
    <name type="scientific">hydrothermal vent metagenome</name>
    <dbReference type="NCBI Taxonomy" id="652676"/>
    <lineage>
        <taxon>unclassified sequences</taxon>
        <taxon>metagenomes</taxon>
        <taxon>ecological metagenomes</taxon>
    </lineage>
</organism>
<dbReference type="UniPathway" id="UPA00047">
    <property type="reaction ID" value="UER00066"/>
</dbReference>
<dbReference type="PANTHER" id="PTHR43538">
    <property type="entry name" value="ALPHA-IPM SYNTHASE/HOMOCITRATE SYNTHASE"/>
    <property type="match status" value="1"/>
</dbReference>
<dbReference type="GO" id="GO:0009097">
    <property type="term" value="P:isoleucine biosynthetic process"/>
    <property type="evidence" value="ECO:0007669"/>
    <property type="project" value="UniProtKB-UniPathway"/>
</dbReference>
<dbReference type="Pfam" id="PF00682">
    <property type="entry name" value="HMGL-like"/>
    <property type="match status" value="1"/>
</dbReference>
<evidence type="ECO:0000256" key="3">
    <source>
        <dbReference type="ARBA" id="ARBA00022679"/>
    </source>
</evidence>
<name>A0A3B1DM41_9ZZZZ</name>
<reference evidence="6" key="1">
    <citation type="submission" date="2018-06" db="EMBL/GenBank/DDBJ databases">
        <authorList>
            <person name="Zhirakovskaya E."/>
        </authorList>
    </citation>
    <scope>NUCLEOTIDE SEQUENCE</scope>
</reference>
<evidence type="ECO:0000256" key="2">
    <source>
        <dbReference type="ARBA" id="ARBA00022325"/>
    </source>
</evidence>
<dbReference type="Gene3D" id="1.10.238.260">
    <property type="match status" value="1"/>
</dbReference>
<dbReference type="Gene3D" id="3.20.20.70">
    <property type="entry name" value="Aldolase class I"/>
    <property type="match status" value="1"/>
</dbReference>
<dbReference type="PANTHER" id="PTHR43538:SF1">
    <property type="entry name" value="(R)-CITRAMALATE SYNTHASE"/>
    <property type="match status" value="1"/>
</dbReference>
<dbReference type="GO" id="GO:0046912">
    <property type="term" value="F:acyltransferase activity, acyl groups converted into alkyl on transfer"/>
    <property type="evidence" value="ECO:0007669"/>
    <property type="project" value="InterPro"/>
</dbReference>
<dbReference type="CDD" id="cd07941">
    <property type="entry name" value="DRE_TIM_LeuA3"/>
    <property type="match status" value="1"/>
</dbReference>
<evidence type="ECO:0000256" key="4">
    <source>
        <dbReference type="ARBA" id="ARBA00034330"/>
    </source>
</evidence>
<comment type="pathway">
    <text evidence="1">Amino-acid biosynthesis; L-isoleucine biosynthesis; 2-oxobutanoate from pyruvate: step 1/3.</text>
</comment>
<feature type="domain" description="Pyruvate carboxyltransferase" evidence="5">
    <location>
        <begin position="5"/>
        <end position="267"/>
    </location>
</feature>
<dbReference type="InterPro" id="IPR000891">
    <property type="entry name" value="PYR_CT"/>
</dbReference>
<dbReference type="Pfam" id="PF22617">
    <property type="entry name" value="HCS_D2"/>
    <property type="match status" value="1"/>
</dbReference>
<dbReference type="EC" id="2.3.3.21" evidence="4"/>
<sequence length="438" mass="48043">MSHKLQIYDTTLRDGSQGEGINFSLQDKLMIARKLDELGFDYIEGGYPLSNQKDAEFFQQAAEIDFQHAKLTAFGMTRRKGIAAEDDIGMCALRDARTPVCTVVGKTWDLHVTEVLRIDEAENLAMIADSVAFLHAEGKEVIYDAEHFFDGYRNNPEFALKTIQAAASVGASTIVLCDTNGGSLPEEIAQGVEVAIKNLSIPVGIHCHNDSDLATANSLIAVQKGATQIQGTINGIGERCGNADLIAVVANLVIKQKQAALHDDALQHLTELSRYVYEIANMNFRRSQSFVGTSAFAHKGGMHVHAVNRIAHSYEHIAPETIGNQRRILVSELSGRSNIVAATTKLRLHNDPQLMTKILERVQELESNGYQFEAAEASFDLLVRKAAGTYKAMFERLHYRVNVETDTAENPLTEATIKLRVNGDIEHVVAEGDGPVNA</sequence>
<dbReference type="GO" id="GO:0043714">
    <property type="term" value="F:(R)-citramalate synthase activity"/>
    <property type="evidence" value="ECO:0007669"/>
    <property type="project" value="UniProtKB-EC"/>
</dbReference>
<evidence type="ECO:0000259" key="5">
    <source>
        <dbReference type="PROSITE" id="PS50991"/>
    </source>
</evidence>
<keyword evidence="6" id="KW-0012">Acyltransferase</keyword>
<dbReference type="InterPro" id="IPR054691">
    <property type="entry name" value="LeuA/HCS_post-cat"/>
</dbReference>
<dbReference type="AlphaFoldDB" id="A0A3B1DM41"/>
<dbReference type="InterPro" id="IPR005675">
    <property type="entry name" value="Citramal_synthase"/>
</dbReference>
<proteinExistence type="predicted"/>
<dbReference type="NCBIfam" id="TIGR00977">
    <property type="entry name" value="citramal_synth"/>
    <property type="match status" value="1"/>
</dbReference>
<dbReference type="SUPFAM" id="SSF51569">
    <property type="entry name" value="Aldolase"/>
    <property type="match status" value="1"/>
</dbReference>